<dbReference type="Gene3D" id="1.10.10.60">
    <property type="entry name" value="Homeodomain-like"/>
    <property type="match status" value="1"/>
</dbReference>
<name>A0A0J7K7M3_LASNI</name>
<reference evidence="2 3" key="1">
    <citation type="submission" date="2015-04" db="EMBL/GenBank/DDBJ databases">
        <title>Lasius niger genome sequencing.</title>
        <authorList>
            <person name="Konorov E.A."/>
            <person name="Nikitin M.A."/>
            <person name="Kirill M.V."/>
            <person name="Chang P."/>
        </authorList>
    </citation>
    <scope>NUCLEOTIDE SEQUENCE [LARGE SCALE GENOMIC DNA]</scope>
    <source>
        <tissue evidence="2">Whole</tissue>
    </source>
</reference>
<sequence>MMTTSGFPLATVSSSLSYPNPVDKEGATKENWTDAEIQLLLEQRLNMNDKFENPNSRKTPYWNLIVKAFEEKGYKVTKHDLVNKWKNLQVTYNRNASKLKRTGESAITWKYFHQMHEVFAEKKSVNPPEESLGSTFKPETLTLKDESADVTCQEDADVKENILQRGKKRKLPKKEKTQFQEKMLRLVEEKKSQSLKLKKEIWEDKKKIATSKIEAINNLVVALKDLQKNRTT</sequence>
<evidence type="ECO:0000313" key="3">
    <source>
        <dbReference type="Proteomes" id="UP000036403"/>
    </source>
</evidence>
<proteinExistence type="predicted"/>
<organism evidence="2 3">
    <name type="scientific">Lasius niger</name>
    <name type="common">Black garden ant</name>
    <dbReference type="NCBI Taxonomy" id="67767"/>
    <lineage>
        <taxon>Eukaryota</taxon>
        <taxon>Metazoa</taxon>
        <taxon>Ecdysozoa</taxon>
        <taxon>Arthropoda</taxon>
        <taxon>Hexapoda</taxon>
        <taxon>Insecta</taxon>
        <taxon>Pterygota</taxon>
        <taxon>Neoptera</taxon>
        <taxon>Endopterygota</taxon>
        <taxon>Hymenoptera</taxon>
        <taxon>Apocrita</taxon>
        <taxon>Aculeata</taxon>
        <taxon>Formicoidea</taxon>
        <taxon>Formicidae</taxon>
        <taxon>Formicinae</taxon>
        <taxon>Lasius</taxon>
        <taxon>Lasius</taxon>
    </lineage>
</organism>
<evidence type="ECO:0000259" key="1">
    <source>
        <dbReference type="Pfam" id="PF13837"/>
    </source>
</evidence>
<dbReference type="AlphaFoldDB" id="A0A0J7K7M3"/>
<dbReference type="OrthoDB" id="7552839at2759"/>
<dbReference type="EMBL" id="LBMM01012161">
    <property type="protein sequence ID" value="KMQ86372.1"/>
    <property type="molecule type" value="Genomic_DNA"/>
</dbReference>
<accession>A0A0J7K7M3</accession>
<dbReference type="PaxDb" id="67767-A0A0J7K7M3"/>
<gene>
    <name evidence="2" type="ORF">RF55_14649</name>
</gene>
<dbReference type="Pfam" id="PF13837">
    <property type="entry name" value="Myb_DNA-bind_4"/>
    <property type="match status" value="1"/>
</dbReference>
<evidence type="ECO:0000313" key="2">
    <source>
        <dbReference type="EMBL" id="KMQ86372.1"/>
    </source>
</evidence>
<feature type="domain" description="Myb/SANT-like DNA-binding" evidence="1">
    <location>
        <begin position="30"/>
        <end position="118"/>
    </location>
</feature>
<protein>
    <recommendedName>
        <fullName evidence="1">Myb/SANT-like DNA-binding domain-containing protein</fullName>
    </recommendedName>
</protein>
<dbReference type="InterPro" id="IPR044822">
    <property type="entry name" value="Myb_DNA-bind_4"/>
</dbReference>
<keyword evidence="3" id="KW-1185">Reference proteome</keyword>
<dbReference type="Proteomes" id="UP000036403">
    <property type="component" value="Unassembled WGS sequence"/>
</dbReference>
<comment type="caution">
    <text evidence="2">The sequence shown here is derived from an EMBL/GenBank/DDBJ whole genome shotgun (WGS) entry which is preliminary data.</text>
</comment>